<evidence type="ECO:0000313" key="6">
    <source>
        <dbReference type="Proteomes" id="UP000799772"/>
    </source>
</evidence>
<comment type="caution">
    <text evidence="5">The sequence shown here is derived from an EMBL/GenBank/DDBJ whole genome shotgun (WGS) entry which is preliminary data.</text>
</comment>
<dbReference type="PANTHER" id="PTHR47435:SF4">
    <property type="entry name" value="KELCH REPEAT PROTEIN (AFU_ORTHOLOGUE AFUA_5G12780)"/>
    <property type="match status" value="1"/>
</dbReference>
<reference evidence="5" key="1">
    <citation type="journal article" date="2020" name="Stud. Mycol.">
        <title>101 Dothideomycetes genomes: a test case for predicting lifestyles and emergence of pathogens.</title>
        <authorList>
            <person name="Haridas S."/>
            <person name="Albert R."/>
            <person name="Binder M."/>
            <person name="Bloem J."/>
            <person name="Labutti K."/>
            <person name="Salamov A."/>
            <person name="Andreopoulos B."/>
            <person name="Baker S."/>
            <person name="Barry K."/>
            <person name="Bills G."/>
            <person name="Bluhm B."/>
            <person name="Cannon C."/>
            <person name="Castanera R."/>
            <person name="Culley D."/>
            <person name="Daum C."/>
            <person name="Ezra D."/>
            <person name="Gonzalez J."/>
            <person name="Henrissat B."/>
            <person name="Kuo A."/>
            <person name="Liang C."/>
            <person name="Lipzen A."/>
            <person name="Lutzoni F."/>
            <person name="Magnuson J."/>
            <person name="Mondo S."/>
            <person name="Nolan M."/>
            <person name="Ohm R."/>
            <person name="Pangilinan J."/>
            <person name="Park H.-J."/>
            <person name="Ramirez L."/>
            <person name="Alfaro M."/>
            <person name="Sun H."/>
            <person name="Tritt A."/>
            <person name="Yoshinaga Y."/>
            <person name="Zwiers L.-H."/>
            <person name="Turgeon B."/>
            <person name="Goodwin S."/>
            <person name="Spatafora J."/>
            <person name="Crous P."/>
            <person name="Grigoriev I."/>
        </authorList>
    </citation>
    <scope>NUCLEOTIDE SEQUENCE</scope>
    <source>
        <strain evidence="5">CBS 133067</strain>
    </source>
</reference>
<dbReference type="SUPFAM" id="SSF50965">
    <property type="entry name" value="Galactose oxidase, central domain"/>
    <property type="match status" value="1"/>
</dbReference>
<keyword evidence="2" id="KW-0408">Iron</keyword>
<keyword evidence="3" id="KW-0472">Membrane</keyword>
<proteinExistence type="predicted"/>
<feature type="signal peptide" evidence="4">
    <location>
        <begin position="1"/>
        <end position="21"/>
    </location>
</feature>
<dbReference type="Gene3D" id="2.120.10.80">
    <property type="entry name" value="Kelch-type beta propeller"/>
    <property type="match status" value="1"/>
</dbReference>
<keyword evidence="1" id="KW-0677">Repeat</keyword>
<keyword evidence="6" id="KW-1185">Reference proteome</keyword>
<evidence type="ECO:0000256" key="1">
    <source>
        <dbReference type="ARBA" id="ARBA00022737"/>
    </source>
</evidence>
<dbReference type="GO" id="GO:0019760">
    <property type="term" value="P:glucosinolate metabolic process"/>
    <property type="evidence" value="ECO:0007669"/>
    <property type="project" value="UniProtKB-ARBA"/>
</dbReference>
<sequence length="488" mass="53522">MAHSFFRLLIAFTAIISLSRQQQHDPLNDFCRRFGQQTAVVDNKLFIQGGLVDWNPLAQYTHNDTNTWFLYNDLNHTTDDGMPILYSNLSINSSVPAVSGGILWQDTVNKYLYQFGGQSQTAPGRFSLWRYDIILNQWNQTLSSSAQDSDIQRVNNGAGVAIDEIGVGYYLGGYQSNTSDPGWVGPPKMTSTLIRYDMDAGDFTNNTGPDMVGRAEGVMVFIPASDRGLLIYFGGVMDPYGNGTSVGSNMSTIYIYDIASAKWYTQTAAGDIPENRRLFCAGATWPDDQTSYNIYLYGGEDIEPNSAGFDDVWILSLPSFTWIKWWPTQPGPGNPHHSMTCNVINRSQMLIIGGTFPLTDTCDSPTVWGTHNLNLGENGPNKAMWDVFMPNITEYVVPQAIIAKIGGGPGGGATVIRPQTWDNRDLSVYFSRQAKFAARSPTRAIPTAGSNKGGSSNHTGAIVGGTVGGVVGVCIIIAFLVWFLRCRR</sequence>
<evidence type="ECO:0000256" key="4">
    <source>
        <dbReference type="SAM" id="SignalP"/>
    </source>
</evidence>
<dbReference type="PANTHER" id="PTHR47435">
    <property type="entry name" value="KELCH REPEAT PROTEIN (AFU_ORTHOLOGUE AFUA_5G12780)"/>
    <property type="match status" value="1"/>
</dbReference>
<dbReference type="InterPro" id="IPR011043">
    <property type="entry name" value="Gal_Oxase/kelch_b-propeller"/>
</dbReference>
<feature type="chain" id="PRO_5040360172" description="Cell wall anchored protein" evidence="4">
    <location>
        <begin position="22"/>
        <end position="488"/>
    </location>
</feature>
<organism evidence="5 6">
    <name type="scientific">Rhizodiscina lignyota</name>
    <dbReference type="NCBI Taxonomy" id="1504668"/>
    <lineage>
        <taxon>Eukaryota</taxon>
        <taxon>Fungi</taxon>
        <taxon>Dikarya</taxon>
        <taxon>Ascomycota</taxon>
        <taxon>Pezizomycotina</taxon>
        <taxon>Dothideomycetes</taxon>
        <taxon>Pleosporomycetidae</taxon>
        <taxon>Aulographales</taxon>
        <taxon>Rhizodiscinaceae</taxon>
        <taxon>Rhizodiscina</taxon>
    </lineage>
</organism>
<dbReference type="InterPro" id="IPR015915">
    <property type="entry name" value="Kelch-typ_b-propeller"/>
</dbReference>
<gene>
    <name evidence="5" type="ORF">NA57DRAFT_36448</name>
</gene>
<keyword evidence="3" id="KW-1133">Transmembrane helix</keyword>
<dbReference type="EMBL" id="ML978124">
    <property type="protein sequence ID" value="KAF2100652.1"/>
    <property type="molecule type" value="Genomic_DNA"/>
</dbReference>
<evidence type="ECO:0000313" key="5">
    <source>
        <dbReference type="EMBL" id="KAF2100652.1"/>
    </source>
</evidence>
<evidence type="ECO:0000256" key="2">
    <source>
        <dbReference type="ARBA" id="ARBA00023004"/>
    </source>
</evidence>
<dbReference type="Proteomes" id="UP000799772">
    <property type="component" value="Unassembled WGS sequence"/>
</dbReference>
<evidence type="ECO:0008006" key="7">
    <source>
        <dbReference type="Google" id="ProtNLM"/>
    </source>
</evidence>
<name>A0A9P4ILK1_9PEZI</name>
<accession>A0A9P4ILK1</accession>
<evidence type="ECO:0000256" key="3">
    <source>
        <dbReference type="SAM" id="Phobius"/>
    </source>
</evidence>
<dbReference type="OrthoDB" id="10251809at2759"/>
<protein>
    <recommendedName>
        <fullName evidence="7">Cell wall anchored protein</fullName>
    </recommendedName>
</protein>
<keyword evidence="4" id="KW-0732">Signal</keyword>
<feature type="non-terminal residue" evidence="5">
    <location>
        <position position="488"/>
    </location>
</feature>
<dbReference type="AlphaFoldDB" id="A0A9P4ILK1"/>
<keyword evidence="3" id="KW-0812">Transmembrane</keyword>
<feature type="transmembrane region" description="Helical" evidence="3">
    <location>
        <begin position="461"/>
        <end position="484"/>
    </location>
</feature>